<dbReference type="OrthoDB" id="4203839at2759"/>
<dbReference type="AlphaFoldDB" id="A0A0G2FVF1"/>
<feature type="region of interest" description="Disordered" evidence="2">
    <location>
        <begin position="389"/>
        <end position="435"/>
    </location>
</feature>
<name>A0A0G2FVF1_9PEZI</name>
<proteinExistence type="predicted"/>
<keyword evidence="4" id="KW-1185">Reference proteome</keyword>
<reference evidence="3 4" key="1">
    <citation type="submission" date="2015-05" db="EMBL/GenBank/DDBJ databases">
        <title>Distinctive expansion of gene families associated with plant cell wall degradation and secondary metabolism in the genomes of grapevine trunk pathogens.</title>
        <authorList>
            <person name="Lawrence D.P."/>
            <person name="Travadon R."/>
            <person name="Rolshausen P.E."/>
            <person name="Baumgartner K."/>
        </authorList>
    </citation>
    <scope>NUCLEOTIDE SEQUENCE [LARGE SCALE GENOMIC DNA]</scope>
    <source>
        <strain evidence="3">DA912</strain>
    </source>
</reference>
<sequence>MSSLISGSDLSQQAPEPGSDVGGQDQDVTSSPENVKVASDLLSTSSQDDTMDIARAAKLIRTLELMTKDVLHSDVCASIVLHSEGPGCPFTYQVSFGCPFTIQGAFVRTGSAIDRPVTDNELQVICGRRSFALFAKGVNGHPSGLAITAGREEPSQGPGAVGLVNEMRKVCSRAQENLRSLNQAIHCQPGIPGKTADLIGNDLSAVAHQFITISSVCNALEKNIDDDKRDHRRDLMAQQASHEAYQGGLHGQLAKANITIDEFQVRVRQLDQLVAKLEKNSKGELEAKAQKLNEKVNNQKRRINEQQAQIETLKRKLSHGSKLSKLAIMDRKDNDSSPPLEFPHSATSELPYRSHRSPPVPQPKMGSSITPQDQEFLLNNLKNMNIDGSQGFPPRQGATRMERDSYLQGGSAPAASSFGQFGQFGHQLPGAVGPTKPMGGTPGYYGHYPPAPTYGQHIGGSSHGPPMSHHTYGAPSMQPSASFSHPRAGPSGYVPRTRPSNALVLRQEDDPQVTLWRGIFQRLFDAIKGWTEEFDEEITPGVVDRVGQTNTKLWDYILSLAACYKDPQSTSGHALFLLTSENHRTKFITRLILQYIEQEMLRPKFWLGWDDNLDTFLKSSILPILESTVYPLEQRRMARERLQSVVDQIINDPRYDTRREVMMKAHAKALREIAGSFFLNKAHQQSAVVGLHSIANIAIEASAKMMQSRLSFSFIWNECGVKFSHDSHVAINEHIHGYAVQYNKHMRVAIVVTPGVSYRDDNGPSILARSIFKANVMVMQ</sequence>
<dbReference type="EMBL" id="LCUC01000061">
    <property type="protein sequence ID" value="KKY38157.1"/>
    <property type="molecule type" value="Genomic_DNA"/>
</dbReference>
<dbReference type="Proteomes" id="UP000034680">
    <property type="component" value="Unassembled WGS sequence"/>
</dbReference>
<evidence type="ECO:0000256" key="2">
    <source>
        <dbReference type="SAM" id="MobiDB-lite"/>
    </source>
</evidence>
<feature type="coiled-coil region" evidence="1">
    <location>
        <begin position="260"/>
        <end position="316"/>
    </location>
</feature>
<protein>
    <submittedName>
        <fullName evidence="3">Uncharacterized protein</fullName>
    </submittedName>
</protein>
<feature type="region of interest" description="Disordered" evidence="2">
    <location>
        <begin position="330"/>
        <end position="370"/>
    </location>
</feature>
<feature type="compositionally biased region" description="Polar residues" evidence="2">
    <location>
        <begin position="1"/>
        <end position="14"/>
    </location>
</feature>
<evidence type="ECO:0000313" key="4">
    <source>
        <dbReference type="Proteomes" id="UP000034680"/>
    </source>
</evidence>
<evidence type="ECO:0000313" key="3">
    <source>
        <dbReference type="EMBL" id="KKY38157.1"/>
    </source>
</evidence>
<gene>
    <name evidence="3" type="ORF">UCDDA912_g01915</name>
</gene>
<comment type="caution">
    <text evidence="3">The sequence shown here is derived from an EMBL/GenBank/DDBJ whole genome shotgun (WGS) entry which is preliminary data.</text>
</comment>
<feature type="region of interest" description="Disordered" evidence="2">
    <location>
        <begin position="1"/>
        <end position="33"/>
    </location>
</feature>
<organism evidence="3 4">
    <name type="scientific">Diaporthe ampelina</name>
    <dbReference type="NCBI Taxonomy" id="1214573"/>
    <lineage>
        <taxon>Eukaryota</taxon>
        <taxon>Fungi</taxon>
        <taxon>Dikarya</taxon>
        <taxon>Ascomycota</taxon>
        <taxon>Pezizomycotina</taxon>
        <taxon>Sordariomycetes</taxon>
        <taxon>Sordariomycetidae</taxon>
        <taxon>Diaporthales</taxon>
        <taxon>Diaporthaceae</taxon>
        <taxon>Diaporthe</taxon>
    </lineage>
</organism>
<keyword evidence="1" id="KW-0175">Coiled coil</keyword>
<feature type="region of interest" description="Disordered" evidence="2">
    <location>
        <begin position="457"/>
        <end position="496"/>
    </location>
</feature>
<evidence type="ECO:0000256" key="1">
    <source>
        <dbReference type="SAM" id="Coils"/>
    </source>
</evidence>
<accession>A0A0G2FVF1</accession>
<reference evidence="3 4" key="2">
    <citation type="submission" date="2015-05" db="EMBL/GenBank/DDBJ databases">
        <authorList>
            <person name="Morales-Cruz A."/>
            <person name="Amrine K.C."/>
            <person name="Cantu D."/>
        </authorList>
    </citation>
    <scope>NUCLEOTIDE SEQUENCE [LARGE SCALE GENOMIC DNA]</scope>
    <source>
        <strain evidence="3">DA912</strain>
    </source>
</reference>